<reference evidence="2" key="1">
    <citation type="journal article" date="2008" name="Proc. Natl. Acad. Sci. U.S.A.">
        <title>Whole-genome comparison of disease and carriage strains provides insights into virulence evolution in Neisseria meningitidis.</title>
        <authorList>
            <person name="Schoen C."/>
            <person name="Blom J."/>
            <person name="Claus H."/>
            <person name="Schramm-Glueck A."/>
            <person name="Brandt P."/>
            <person name="Mueller T."/>
            <person name="Goesmann A."/>
            <person name="Joseph B."/>
            <person name="Konietzny S."/>
            <person name="Kurzai O."/>
            <person name="Schmitt C."/>
            <person name="Friedrich T."/>
            <person name="Linke B."/>
            <person name="Vogel U."/>
            <person name="Frosch M."/>
        </authorList>
    </citation>
    <scope>NUCLEOTIDE SEQUENCE</scope>
    <source>
        <strain evidence="2">Alpha153</strain>
    </source>
</reference>
<protein>
    <submittedName>
        <fullName evidence="2">Uncharacterized protein</fullName>
    </submittedName>
</protein>
<feature type="region of interest" description="Disordered" evidence="1">
    <location>
        <begin position="48"/>
        <end position="104"/>
    </location>
</feature>
<dbReference type="EMBL" id="AM889137">
    <property type="protein sequence ID" value="CBA05530.1"/>
    <property type="molecule type" value="Genomic_DNA"/>
</dbReference>
<gene>
    <name evidence="2" type="ORF">NME_0829</name>
</gene>
<organism evidence="2">
    <name type="scientific">Neisseria meningitidis alpha153</name>
    <dbReference type="NCBI Taxonomy" id="663926"/>
    <lineage>
        <taxon>Bacteria</taxon>
        <taxon>Pseudomonadati</taxon>
        <taxon>Pseudomonadota</taxon>
        <taxon>Betaproteobacteria</taxon>
        <taxon>Neisseriales</taxon>
        <taxon>Neisseriaceae</taxon>
        <taxon>Neisseria</taxon>
    </lineage>
</organism>
<dbReference type="AlphaFoldDB" id="C6SC14"/>
<evidence type="ECO:0000313" key="2">
    <source>
        <dbReference type="EMBL" id="CBA05530.1"/>
    </source>
</evidence>
<evidence type="ECO:0000256" key="1">
    <source>
        <dbReference type="SAM" id="MobiDB-lite"/>
    </source>
</evidence>
<sequence length="104" mass="11724">MPTGLDSRLRGNDGISLQDSAETVKTAESMGCGRLKPTKTQKFRCRLKFRHSRENGNPAPWEQKLTPRHSRKSGNPVTEKPQESIGKKQNPPPPSFPRTRESRT</sequence>
<accession>C6SC14</accession>
<proteinExistence type="predicted"/>
<feature type="region of interest" description="Disordered" evidence="1">
    <location>
        <begin position="1"/>
        <end position="35"/>
    </location>
</feature>
<name>C6SC14_NEIME</name>